<keyword evidence="1" id="KW-0472">Membrane</keyword>
<keyword evidence="1" id="KW-1133">Transmembrane helix</keyword>
<feature type="transmembrane region" description="Helical" evidence="1">
    <location>
        <begin position="40"/>
        <end position="60"/>
    </location>
</feature>
<dbReference type="RefSeq" id="WP_106011787.1">
    <property type="nucleotide sequence ID" value="NZ_CP027226.1"/>
</dbReference>
<gene>
    <name evidence="2" type="ORF">C5Q98_00495</name>
</gene>
<dbReference type="AlphaFoldDB" id="A0A2S0KLD4"/>
<dbReference type="KEGG" id="fsa:C5Q98_00495"/>
<protein>
    <submittedName>
        <fullName evidence="2">Uncharacterized protein</fullName>
    </submittedName>
</protein>
<evidence type="ECO:0000313" key="2">
    <source>
        <dbReference type="EMBL" id="AVM41799.1"/>
    </source>
</evidence>
<dbReference type="EMBL" id="CP027226">
    <property type="protein sequence ID" value="AVM41799.1"/>
    <property type="molecule type" value="Genomic_DNA"/>
</dbReference>
<keyword evidence="3" id="KW-1185">Reference proteome</keyword>
<organism evidence="2 3">
    <name type="scientific">Fastidiosipila sanguinis</name>
    <dbReference type="NCBI Taxonomy" id="236753"/>
    <lineage>
        <taxon>Bacteria</taxon>
        <taxon>Bacillati</taxon>
        <taxon>Bacillota</taxon>
        <taxon>Clostridia</taxon>
        <taxon>Eubacteriales</taxon>
        <taxon>Oscillospiraceae</taxon>
        <taxon>Fastidiosipila</taxon>
    </lineage>
</organism>
<name>A0A2S0KLD4_9FIRM</name>
<reference evidence="3" key="1">
    <citation type="submission" date="2018-02" db="EMBL/GenBank/DDBJ databases">
        <authorList>
            <person name="Holder M.E."/>
            <person name="Ajami N.J."/>
            <person name="Petrosino J.F."/>
        </authorList>
    </citation>
    <scope>NUCLEOTIDE SEQUENCE [LARGE SCALE GENOMIC DNA]</scope>
    <source>
        <strain evidence="3">CCUG 47711</strain>
    </source>
</reference>
<sequence>MIPGEELVRTNKSDFHDVDNFEIFKSSFENQDNERGNKQFYSLALITTVLAIVVCLAYLLG</sequence>
<evidence type="ECO:0000256" key="1">
    <source>
        <dbReference type="SAM" id="Phobius"/>
    </source>
</evidence>
<accession>A0A2S0KLD4</accession>
<evidence type="ECO:0000313" key="3">
    <source>
        <dbReference type="Proteomes" id="UP000237947"/>
    </source>
</evidence>
<keyword evidence="1" id="KW-0812">Transmembrane</keyword>
<proteinExistence type="predicted"/>
<dbReference type="Proteomes" id="UP000237947">
    <property type="component" value="Chromosome"/>
</dbReference>